<reference evidence="7 8" key="1">
    <citation type="submission" date="2019-06" db="EMBL/GenBank/DDBJ databases">
        <title>A chromosomal-level reference genome of Carpinus fangiana (Coryloideae, Betulaceae).</title>
        <authorList>
            <person name="Yang X."/>
            <person name="Wang Z."/>
            <person name="Zhang L."/>
            <person name="Hao G."/>
            <person name="Liu J."/>
            <person name="Yang Y."/>
        </authorList>
    </citation>
    <scope>NUCLEOTIDE SEQUENCE [LARGE SCALE GENOMIC DNA]</scope>
    <source>
        <strain evidence="7">Cfa_2016G</strain>
        <tissue evidence="7">Leaf</tissue>
    </source>
</reference>
<dbReference type="SMART" id="SM00249">
    <property type="entry name" value="PHD"/>
    <property type="match status" value="1"/>
</dbReference>
<dbReference type="InterPro" id="IPR058054">
    <property type="entry name" value="Znf_MS1-like"/>
</dbReference>
<dbReference type="Gene3D" id="3.30.40.10">
    <property type="entry name" value="Zinc/RING finger domain, C3HC4 (zinc finger)"/>
    <property type="match status" value="1"/>
</dbReference>
<dbReference type="EMBL" id="VIBQ01000129">
    <property type="protein sequence ID" value="KAB8933552.1"/>
    <property type="molecule type" value="Genomic_DNA"/>
</dbReference>
<keyword evidence="3" id="KW-0862">Zinc</keyword>
<dbReference type="GO" id="GO:0008270">
    <property type="term" value="F:zinc ion binding"/>
    <property type="evidence" value="ECO:0007669"/>
    <property type="project" value="UniProtKB-KW"/>
</dbReference>
<sequence>MVVNDRPLKRMKRRVFADLHDFFDFPPLQEEAETGVGVHRKAFRDSVRVFLERHARFTPTPTPSVLPALLTWQLLFRVADGPDPVVVTLYVVEEDVTGSTRRSIYCDQCRVVGWSGHPVCRKRYHFIIRREESGVPMDDDDLDMEDWLHLQLEDHTHLLHAVVHSNGYAHLLTLNGREGGSTLLFGRQIMDFWDRLCASLAVRKVSVMDVSKKHGMEYRLLRAVTKGQSWYSEWGYLFGAGSYALTREAYQEAVDRLSAIPLSSFLFHGRGPRTHLQAVIAFYQSLSKTQLQTIRDLFSFLLRLMHRARNPLDKTPGCASMEVEFSTSKELCAWTRDDVECVQKAMMKVLLAAAAAAAGEPCWVTKRAIKGAMCKSASPELLDYCLEHLRGGLAADGMVVCSRYNPISSAVEFRIEPLSTVHSGFDLSSNHPSVEQIVCDLKFLYDSILHPETMVNFRPQAMRECLMDSATKLLDCKQFMKDYEPDRMTAKNPFAIHLWCYVELSDRPKDDLALPPELVVLPLNATVADLKCEVTKAFQEVYAMFKMFQAEELPEFGPVEDSITVKFLVGMGASIRVRGRCPAKHGLSRFRMERGMENWTVDCTCGAKDDDGERMLACDTCGVWQHTRCAGIDNSRAIPAKFVCMRCIKSYCKESRRIDVSISETNRGLSPSTFCRDEAVALATDGPGVNSNMALTYGVG</sequence>
<dbReference type="InterPro" id="IPR001965">
    <property type="entry name" value="Znf_PHD"/>
</dbReference>
<dbReference type="PROSITE" id="PS01359">
    <property type="entry name" value="ZF_PHD_1"/>
    <property type="match status" value="1"/>
</dbReference>
<dbReference type="InterPro" id="IPR019787">
    <property type="entry name" value="Znf_PHD-finger"/>
</dbReference>
<keyword evidence="4" id="KW-0805">Transcription regulation</keyword>
<gene>
    <name evidence="7" type="ORF">FH972_026839</name>
</gene>
<dbReference type="InterPro" id="IPR057765">
    <property type="entry name" value="MS1-like_ubiquitin"/>
</dbReference>
<evidence type="ECO:0000313" key="8">
    <source>
        <dbReference type="Proteomes" id="UP000327013"/>
    </source>
</evidence>
<dbReference type="InterPro" id="IPR011011">
    <property type="entry name" value="Znf_FYVE_PHD"/>
</dbReference>
<accession>A0A5N6L574</accession>
<dbReference type="InterPro" id="IPR013083">
    <property type="entry name" value="Znf_RING/FYVE/PHD"/>
</dbReference>
<dbReference type="Pfam" id="PF25874">
    <property type="entry name" value="WHD_plant_repro"/>
    <property type="match status" value="1"/>
</dbReference>
<evidence type="ECO:0000256" key="1">
    <source>
        <dbReference type="ARBA" id="ARBA00022723"/>
    </source>
</evidence>
<evidence type="ECO:0000256" key="3">
    <source>
        <dbReference type="ARBA" id="ARBA00022833"/>
    </source>
</evidence>
<dbReference type="CDD" id="cd15556">
    <property type="entry name" value="PHD_MMD1_like"/>
    <property type="match status" value="1"/>
</dbReference>
<evidence type="ECO:0000259" key="6">
    <source>
        <dbReference type="SMART" id="SM00249"/>
    </source>
</evidence>
<dbReference type="Pfam" id="PF00628">
    <property type="entry name" value="PHD"/>
    <property type="match status" value="1"/>
</dbReference>
<evidence type="ECO:0000256" key="5">
    <source>
        <dbReference type="ARBA" id="ARBA00023163"/>
    </source>
</evidence>
<keyword evidence="1" id="KW-0479">Metal-binding</keyword>
<dbReference type="AlphaFoldDB" id="A0A5N6L574"/>
<protein>
    <recommendedName>
        <fullName evidence="6">Zinc finger PHD-type domain-containing protein</fullName>
    </recommendedName>
</protein>
<dbReference type="InterPro" id="IPR019786">
    <property type="entry name" value="Zinc_finger_PHD-type_CS"/>
</dbReference>
<dbReference type="PANTHER" id="PTHR46201">
    <property type="entry name" value="PHD FINGER PROTEIN MALE MEIOCYTE DEATH 1-RELATED"/>
    <property type="match status" value="1"/>
</dbReference>
<evidence type="ECO:0000256" key="4">
    <source>
        <dbReference type="ARBA" id="ARBA00023015"/>
    </source>
</evidence>
<name>A0A5N6L574_9ROSI</name>
<proteinExistence type="predicted"/>
<keyword evidence="8" id="KW-1185">Reference proteome</keyword>
<dbReference type="InterPro" id="IPR059080">
    <property type="entry name" value="WHD_PTC1"/>
</dbReference>
<dbReference type="SUPFAM" id="SSF57903">
    <property type="entry name" value="FYVE/PHD zinc finger"/>
    <property type="match status" value="1"/>
</dbReference>
<evidence type="ECO:0000313" key="7">
    <source>
        <dbReference type="EMBL" id="KAB8933552.1"/>
    </source>
</evidence>
<evidence type="ECO:0000256" key="2">
    <source>
        <dbReference type="ARBA" id="ARBA00022771"/>
    </source>
</evidence>
<comment type="caution">
    <text evidence="7">The sequence shown here is derived from an EMBL/GenBank/DDBJ whole genome shotgun (WGS) entry which is preliminary data.</text>
</comment>
<keyword evidence="2" id="KW-0863">Zinc-finger</keyword>
<organism evidence="7 8">
    <name type="scientific">Carpinus fangiana</name>
    <dbReference type="NCBI Taxonomy" id="176857"/>
    <lineage>
        <taxon>Eukaryota</taxon>
        <taxon>Viridiplantae</taxon>
        <taxon>Streptophyta</taxon>
        <taxon>Embryophyta</taxon>
        <taxon>Tracheophyta</taxon>
        <taxon>Spermatophyta</taxon>
        <taxon>Magnoliopsida</taxon>
        <taxon>eudicotyledons</taxon>
        <taxon>Gunneridae</taxon>
        <taxon>Pentapetalae</taxon>
        <taxon>rosids</taxon>
        <taxon>fabids</taxon>
        <taxon>Fagales</taxon>
        <taxon>Betulaceae</taxon>
        <taxon>Carpinus</taxon>
    </lineage>
</organism>
<dbReference type="OrthoDB" id="436852at2759"/>
<dbReference type="Pfam" id="PF25565">
    <property type="entry name" value="Ubiquitin_At1g33420"/>
    <property type="match status" value="1"/>
</dbReference>
<keyword evidence="5" id="KW-0804">Transcription</keyword>
<feature type="domain" description="Zinc finger PHD-type" evidence="6">
    <location>
        <begin position="602"/>
        <end position="648"/>
    </location>
</feature>
<dbReference type="PANTHER" id="PTHR46201:SF6">
    <property type="entry name" value="PHD FINGER PLANT-LIKE PROTEIN"/>
    <property type="match status" value="1"/>
</dbReference>
<dbReference type="Proteomes" id="UP000327013">
    <property type="component" value="Unassembled WGS sequence"/>
</dbReference>